<dbReference type="EMBL" id="BSUZ01000001">
    <property type="protein sequence ID" value="GMA88039.1"/>
    <property type="molecule type" value="Genomic_DNA"/>
</dbReference>
<comment type="caution">
    <text evidence="1">The sequence shown here is derived from an EMBL/GenBank/DDBJ whole genome shotgun (WGS) entry which is preliminary data.</text>
</comment>
<gene>
    <name evidence="1" type="ORF">GCM10025868_32890</name>
</gene>
<keyword evidence="2" id="KW-1185">Reference proteome</keyword>
<sequence length="137" mass="14840">MKRLSRRLAAHGPEDARPARVAVVAEDDRRVLVEADVRAVRAPALLRGAHDDRLHDIALLDVATGDGVLHGGDDDVADARVAAAGTTEHADAEDLLRTRVVGDLEPRLLLDHCWTPVVEPVLDPRSAGEPCRTVWLD</sequence>
<name>A0ABQ6JLP1_9ACTN</name>
<organism evidence="1 2">
    <name type="scientific">Angustibacter aerolatus</name>
    <dbReference type="NCBI Taxonomy" id="1162965"/>
    <lineage>
        <taxon>Bacteria</taxon>
        <taxon>Bacillati</taxon>
        <taxon>Actinomycetota</taxon>
        <taxon>Actinomycetes</taxon>
        <taxon>Kineosporiales</taxon>
        <taxon>Kineosporiaceae</taxon>
    </lineage>
</organism>
<reference evidence="2" key="1">
    <citation type="journal article" date="2019" name="Int. J. Syst. Evol. Microbiol.">
        <title>The Global Catalogue of Microorganisms (GCM) 10K type strain sequencing project: providing services to taxonomists for standard genome sequencing and annotation.</title>
        <authorList>
            <consortium name="The Broad Institute Genomics Platform"/>
            <consortium name="The Broad Institute Genome Sequencing Center for Infectious Disease"/>
            <person name="Wu L."/>
            <person name="Ma J."/>
        </authorList>
    </citation>
    <scope>NUCLEOTIDE SEQUENCE [LARGE SCALE GENOMIC DNA]</scope>
    <source>
        <strain evidence="2">NBRC 108730</strain>
    </source>
</reference>
<accession>A0ABQ6JLP1</accession>
<dbReference type="Proteomes" id="UP001157017">
    <property type="component" value="Unassembled WGS sequence"/>
</dbReference>
<protein>
    <submittedName>
        <fullName evidence="1">Uncharacterized protein</fullName>
    </submittedName>
</protein>
<proteinExistence type="predicted"/>
<evidence type="ECO:0000313" key="2">
    <source>
        <dbReference type="Proteomes" id="UP001157017"/>
    </source>
</evidence>
<evidence type="ECO:0000313" key="1">
    <source>
        <dbReference type="EMBL" id="GMA88039.1"/>
    </source>
</evidence>